<evidence type="ECO:0000256" key="1">
    <source>
        <dbReference type="SAM" id="Phobius"/>
    </source>
</evidence>
<keyword evidence="1" id="KW-1133">Transmembrane helix</keyword>
<feature type="transmembrane region" description="Helical" evidence="1">
    <location>
        <begin position="69"/>
        <end position="94"/>
    </location>
</feature>
<dbReference type="Proteomes" id="UP000289166">
    <property type="component" value="Unassembled WGS sequence"/>
</dbReference>
<name>A0A4Q0I885_9FIRM</name>
<proteinExistence type="predicted"/>
<organism evidence="2 3">
    <name type="scientific">Acetivibrio mesophilus</name>
    <dbReference type="NCBI Taxonomy" id="2487273"/>
    <lineage>
        <taxon>Bacteria</taxon>
        <taxon>Bacillati</taxon>
        <taxon>Bacillota</taxon>
        <taxon>Clostridia</taxon>
        <taxon>Eubacteriales</taxon>
        <taxon>Oscillospiraceae</taxon>
        <taxon>Acetivibrio</taxon>
    </lineage>
</organism>
<comment type="caution">
    <text evidence="2">The sequence shown here is derived from an EMBL/GenBank/DDBJ whole genome shotgun (WGS) entry which is preliminary data.</text>
</comment>
<keyword evidence="1" id="KW-0472">Membrane</keyword>
<feature type="transmembrane region" description="Helical" evidence="1">
    <location>
        <begin position="27"/>
        <end position="49"/>
    </location>
</feature>
<accession>A0A4Q0I885</accession>
<keyword evidence="3" id="KW-1185">Reference proteome</keyword>
<protein>
    <submittedName>
        <fullName evidence="2">Uncharacterized protein</fullName>
    </submittedName>
</protein>
<dbReference type="AlphaFoldDB" id="A0A4Q0I885"/>
<evidence type="ECO:0000313" key="3">
    <source>
        <dbReference type="Proteomes" id="UP000289166"/>
    </source>
</evidence>
<evidence type="ECO:0000313" key="2">
    <source>
        <dbReference type="EMBL" id="RXE60664.1"/>
    </source>
</evidence>
<keyword evidence="1" id="KW-0812">Transmembrane</keyword>
<sequence length="96" mass="10270">MCNAEVRKAMVECRVAVLRRKHKRRMAAVLTMLCLITTVSLGGVAAALIGERQGSVAGLYGSTMLLEDAGGYVLVGVIAFSLAVVITVLCIRYLEK</sequence>
<gene>
    <name evidence="2" type="ORF">EFD62_01725</name>
</gene>
<dbReference type="EMBL" id="RLII01000001">
    <property type="protein sequence ID" value="RXE60664.1"/>
    <property type="molecule type" value="Genomic_DNA"/>
</dbReference>
<reference evidence="3" key="1">
    <citation type="submission" date="2018-11" db="EMBL/GenBank/DDBJ databases">
        <title>Genome sequencing of a novel mesophilic and cellulolytic organism within the genus Hungateiclostridium.</title>
        <authorList>
            <person name="Rettenmaier R."/>
            <person name="Liebl W."/>
            <person name="Zverlov V."/>
        </authorList>
    </citation>
    <scope>NUCLEOTIDE SEQUENCE [LARGE SCALE GENOMIC DNA]</scope>
    <source>
        <strain evidence="3">N2K1</strain>
    </source>
</reference>